<dbReference type="AlphaFoldDB" id="X0W4X5"/>
<name>X0W4X5_9ZZZZ</name>
<evidence type="ECO:0000313" key="2">
    <source>
        <dbReference type="EMBL" id="GAG18357.1"/>
    </source>
</evidence>
<accession>X0W4X5</accession>
<proteinExistence type="predicted"/>
<protein>
    <submittedName>
        <fullName evidence="2">Uncharacterized protein</fullName>
    </submittedName>
</protein>
<keyword evidence="1" id="KW-0472">Membrane</keyword>
<gene>
    <name evidence="2" type="ORF">S01H1_60151</name>
</gene>
<evidence type="ECO:0000256" key="1">
    <source>
        <dbReference type="SAM" id="Phobius"/>
    </source>
</evidence>
<dbReference type="EMBL" id="BARS01039390">
    <property type="protein sequence ID" value="GAG18357.1"/>
    <property type="molecule type" value="Genomic_DNA"/>
</dbReference>
<sequence length="39" mass="4170">DLPAYDWLGKFLILISPLTFSATVFAGPVVCDGESNALK</sequence>
<keyword evidence="1" id="KW-0812">Transmembrane</keyword>
<feature type="transmembrane region" description="Helical" evidence="1">
    <location>
        <begin position="12"/>
        <end position="31"/>
    </location>
</feature>
<comment type="caution">
    <text evidence="2">The sequence shown here is derived from an EMBL/GenBank/DDBJ whole genome shotgun (WGS) entry which is preliminary data.</text>
</comment>
<feature type="non-terminal residue" evidence="2">
    <location>
        <position position="1"/>
    </location>
</feature>
<organism evidence="2">
    <name type="scientific">marine sediment metagenome</name>
    <dbReference type="NCBI Taxonomy" id="412755"/>
    <lineage>
        <taxon>unclassified sequences</taxon>
        <taxon>metagenomes</taxon>
        <taxon>ecological metagenomes</taxon>
    </lineage>
</organism>
<keyword evidence="1" id="KW-1133">Transmembrane helix</keyword>
<reference evidence="2" key="1">
    <citation type="journal article" date="2014" name="Front. Microbiol.">
        <title>High frequency of phylogenetically diverse reductive dehalogenase-homologous genes in deep subseafloor sedimentary metagenomes.</title>
        <authorList>
            <person name="Kawai M."/>
            <person name="Futagami T."/>
            <person name="Toyoda A."/>
            <person name="Takaki Y."/>
            <person name="Nishi S."/>
            <person name="Hori S."/>
            <person name="Arai W."/>
            <person name="Tsubouchi T."/>
            <person name="Morono Y."/>
            <person name="Uchiyama I."/>
            <person name="Ito T."/>
            <person name="Fujiyama A."/>
            <person name="Inagaki F."/>
            <person name="Takami H."/>
        </authorList>
    </citation>
    <scope>NUCLEOTIDE SEQUENCE</scope>
    <source>
        <strain evidence="2">Expedition CK06-06</strain>
    </source>
</reference>